<evidence type="ECO:0000256" key="1">
    <source>
        <dbReference type="ARBA" id="ARBA00001917"/>
    </source>
</evidence>
<dbReference type="Gene3D" id="3.10.20.600">
    <property type="match status" value="1"/>
</dbReference>
<protein>
    <recommendedName>
        <fullName evidence="13">NADH-quinone oxidoreductase subunit F</fullName>
        <ecNumber evidence="13">7.1.1.-</ecNumber>
    </recommendedName>
</protein>
<dbReference type="GO" id="GO:0010181">
    <property type="term" value="F:FMN binding"/>
    <property type="evidence" value="ECO:0007669"/>
    <property type="project" value="InterPro"/>
</dbReference>
<dbReference type="GO" id="GO:0003954">
    <property type="term" value="F:NADH dehydrogenase activity"/>
    <property type="evidence" value="ECO:0007669"/>
    <property type="project" value="TreeGrafter"/>
</dbReference>
<comment type="cofactor">
    <cofactor evidence="1 13">
        <name>FMN</name>
        <dbReference type="ChEBI" id="CHEBI:58210"/>
    </cofactor>
</comment>
<dbReference type="GO" id="GO:0008137">
    <property type="term" value="F:NADH dehydrogenase (ubiquinone) activity"/>
    <property type="evidence" value="ECO:0007669"/>
    <property type="project" value="InterPro"/>
</dbReference>
<keyword evidence="7 13" id="KW-0479">Metal-binding</keyword>
<accession>A0A2W5TRT2</accession>
<evidence type="ECO:0000259" key="14">
    <source>
        <dbReference type="SMART" id="SM00928"/>
    </source>
</evidence>
<evidence type="ECO:0000256" key="5">
    <source>
        <dbReference type="ARBA" id="ARBA00022630"/>
    </source>
</evidence>
<dbReference type="PROSITE" id="PS00644">
    <property type="entry name" value="COMPLEX1_51K_1"/>
    <property type="match status" value="1"/>
</dbReference>
<dbReference type="FunFam" id="3.40.50.11540:FF:000001">
    <property type="entry name" value="NADH dehydrogenase [ubiquinone] flavoprotein 1, mitochondrial"/>
    <property type="match status" value="1"/>
</dbReference>
<dbReference type="GO" id="GO:0051287">
    <property type="term" value="F:NAD binding"/>
    <property type="evidence" value="ECO:0007669"/>
    <property type="project" value="UniProtKB-UniRule"/>
</dbReference>
<dbReference type="Pfam" id="PF01512">
    <property type="entry name" value="Complex1_51K"/>
    <property type="match status" value="1"/>
</dbReference>
<dbReference type="EMBL" id="QFQP01000001">
    <property type="protein sequence ID" value="PZR18419.1"/>
    <property type="molecule type" value="Genomic_DNA"/>
</dbReference>
<dbReference type="GO" id="GO:0048038">
    <property type="term" value="F:quinone binding"/>
    <property type="evidence" value="ECO:0007669"/>
    <property type="project" value="UniProtKB-KW"/>
</dbReference>
<evidence type="ECO:0000256" key="2">
    <source>
        <dbReference type="ARBA" id="ARBA00001966"/>
    </source>
</evidence>
<evidence type="ECO:0000256" key="9">
    <source>
        <dbReference type="ARBA" id="ARBA00023004"/>
    </source>
</evidence>
<keyword evidence="10 13" id="KW-0411">Iron-sulfur</keyword>
<keyword evidence="6 13" id="KW-0288">FMN</keyword>
<dbReference type="NCBIfam" id="TIGR01959">
    <property type="entry name" value="nuoF_fam"/>
    <property type="match status" value="1"/>
</dbReference>
<dbReference type="Gene3D" id="3.40.50.11540">
    <property type="entry name" value="NADH-ubiquinone oxidoreductase 51kDa subunit"/>
    <property type="match status" value="1"/>
</dbReference>
<evidence type="ECO:0000256" key="13">
    <source>
        <dbReference type="RuleBase" id="RU364066"/>
    </source>
</evidence>
<dbReference type="Pfam" id="PF10589">
    <property type="entry name" value="NADH_4Fe-4S"/>
    <property type="match status" value="1"/>
</dbReference>
<keyword evidence="8" id="KW-1278">Translocase</keyword>
<keyword evidence="4 13" id="KW-0004">4Fe-4S</keyword>
<evidence type="ECO:0000256" key="12">
    <source>
        <dbReference type="ARBA" id="ARBA00047712"/>
    </source>
</evidence>
<organism evidence="15 16">
    <name type="scientific">Archangium gephyra</name>
    <dbReference type="NCBI Taxonomy" id="48"/>
    <lineage>
        <taxon>Bacteria</taxon>
        <taxon>Pseudomonadati</taxon>
        <taxon>Myxococcota</taxon>
        <taxon>Myxococcia</taxon>
        <taxon>Myxococcales</taxon>
        <taxon>Cystobacterineae</taxon>
        <taxon>Archangiaceae</taxon>
        <taxon>Archangium</taxon>
    </lineage>
</organism>
<evidence type="ECO:0000256" key="4">
    <source>
        <dbReference type="ARBA" id="ARBA00022485"/>
    </source>
</evidence>
<reference evidence="15 16" key="1">
    <citation type="submission" date="2017-08" db="EMBL/GenBank/DDBJ databases">
        <title>Infants hospitalized years apart are colonized by the same room-sourced microbial strains.</title>
        <authorList>
            <person name="Brooks B."/>
            <person name="Olm M.R."/>
            <person name="Firek B.A."/>
            <person name="Baker R."/>
            <person name="Thomas B.C."/>
            <person name="Morowitz M.J."/>
            <person name="Banfield J.F."/>
        </authorList>
    </citation>
    <scope>NUCLEOTIDE SEQUENCE [LARGE SCALE GENOMIC DNA]</scope>
    <source>
        <strain evidence="15">S2_003_000_R2_14</strain>
    </source>
</reference>
<keyword evidence="5 13" id="KW-0285">Flavoprotein</keyword>
<proteinExistence type="inferred from homology"/>
<dbReference type="GO" id="GO:0046872">
    <property type="term" value="F:metal ion binding"/>
    <property type="evidence" value="ECO:0007669"/>
    <property type="project" value="UniProtKB-KW"/>
</dbReference>
<keyword evidence="15" id="KW-0560">Oxidoreductase</keyword>
<sequence length="445" mass="48253">MSVLAEKVITRDWHKGANHTLDGYKKNGGYEQLKKALTMQPAAITDEVKKSGLRGRGGAGFPTGLKWSFVPSLEKNTKPRYLAINADESEPGTAKDRFILENDPHLLLEGIGIACYALGAHSCYIYARGEFKHPSAVLDKAIAEAYAAGIFGKKLMGTDYELNVFQVRGAGAYICGEETALLESLEGKKGWPRLKPPFPAVVGLFGCPTVVNNVETIASLPRIFEKGADWFMKLGTGKSGGTRLVTLSGAVNRPGTYEVGMDTSMRELIYDKAYGQGLPEGRTVKACIPGGSSAPVLTGDELDVKLEFDAFKPLQSMAGSGGVMIMDDTTCVVRSLWRVARFYAEESCGQCTPCREGQPWMARIIRKIEEGRGEMADLDVLMNVASAIAPYPPIGLGNTICALGDAGALPVQSFVQKFRKDFEDHITQGRCPHGDKPWGHFGEFK</sequence>
<comment type="catalytic activity">
    <reaction evidence="12 13">
        <text>a quinone + NADH + 5 H(+)(in) = a quinol + NAD(+) + 4 H(+)(out)</text>
        <dbReference type="Rhea" id="RHEA:57888"/>
        <dbReference type="ChEBI" id="CHEBI:15378"/>
        <dbReference type="ChEBI" id="CHEBI:24646"/>
        <dbReference type="ChEBI" id="CHEBI:57540"/>
        <dbReference type="ChEBI" id="CHEBI:57945"/>
        <dbReference type="ChEBI" id="CHEBI:132124"/>
    </reaction>
</comment>
<dbReference type="PANTHER" id="PTHR11780:SF10">
    <property type="entry name" value="NADH DEHYDROGENASE [UBIQUINONE] FLAVOPROTEIN 1, MITOCHONDRIAL"/>
    <property type="match status" value="1"/>
</dbReference>
<evidence type="ECO:0000256" key="3">
    <source>
        <dbReference type="ARBA" id="ARBA00007523"/>
    </source>
</evidence>
<dbReference type="SUPFAM" id="SSF140490">
    <property type="entry name" value="Nqo1C-terminal domain-like"/>
    <property type="match status" value="1"/>
</dbReference>
<dbReference type="GO" id="GO:0051539">
    <property type="term" value="F:4 iron, 4 sulfur cluster binding"/>
    <property type="evidence" value="ECO:0007669"/>
    <property type="project" value="UniProtKB-UniRule"/>
</dbReference>
<evidence type="ECO:0000256" key="8">
    <source>
        <dbReference type="ARBA" id="ARBA00022967"/>
    </source>
</evidence>
<dbReference type="InterPro" id="IPR037207">
    <property type="entry name" value="Nuop51_4Fe4S-bd_sf"/>
</dbReference>
<dbReference type="SMART" id="SM00928">
    <property type="entry name" value="NADH_4Fe-4S"/>
    <property type="match status" value="1"/>
</dbReference>
<dbReference type="PANTHER" id="PTHR11780">
    <property type="entry name" value="NADH-UBIQUINONE OXIDOREDUCTASE FLAVOPROTEIN 1 NDUFV1"/>
    <property type="match status" value="1"/>
</dbReference>
<dbReference type="AlphaFoldDB" id="A0A2W5TRT2"/>
<dbReference type="InterPro" id="IPR019575">
    <property type="entry name" value="Nuop51_4Fe4S-bd"/>
</dbReference>
<dbReference type="GO" id="GO:0045333">
    <property type="term" value="P:cellular respiration"/>
    <property type="evidence" value="ECO:0007669"/>
    <property type="project" value="TreeGrafter"/>
</dbReference>
<dbReference type="SUPFAM" id="SSF142019">
    <property type="entry name" value="Nqo1 FMN-binding domain-like"/>
    <property type="match status" value="1"/>
</dbReference>
<evidence type="ECO:0000313" key="16">
    <source>
        <dbReference type="Proteomes" id="UP000249061"/>
    </source>
</evidence>
<dbReference type="Gene3D" id="1.20.1440.230">
    <property type="entry name" value="NADH-ubiquinone oxidoreductase 51kDa subunit, iron-sulphur binding domain"/>
    <property type="match status" value="1"/>
</dbReference>
<evidence type="ECO:0000313" key="15">
    <source>
        <dbReference type="EMBL" id="PZR18419.1"/>
    </source>
</evidence>
<evidence type="ECO:0000256" key="6">
    <source>
        <dbReference type="ARBA" id="ARBA00022643"/>
    </source>
</evidence>
<dbReference type="FunFam" id="1.20.1440.230:FF:000001">
    <property type="entry name" value="Mitochondrial NADH dehydrogenase flavoprotein 1"/>
    <property type="match status" value="1"/>
</dbReference>
<dbReference type="InterPro" id="IPR050837">
    <property type="entry name" value="ComplexI_51kDa_subunit"/>
</dbReference>
<keyword evidence="9 13" id="KW-0408">Iron</keyword>
<comment type="cofactor">
    <cofactor evidence="2 13">
        <name>[4Fe-4S] cluster</name>
        <dbReference type="ChEBI" id="CHEBI:49883"/>
    </cofactor>
</comment>
<dbReference type="NCBIfam" id="NF010120">
    <property type="entry name" value="PRK13596.1"/>
    <property type="match status" value="1"/>
</dbReference>
<keyword evidence="13" id="KW-0874">Quinone</keyword>
<dbReference type="InterPro" id="IPR011538">
    <property type="entry name" value="Nuo51_FMN-bd"/>
</dbReference>
<feature type="domain" description="NADH-ubiquinone oxidoreductase 51kDa subunit iron-sulphur binding" evidence="14">
    <location>
        <begin position="333"/>
        <end position="378"/>
    </location>
</feature>
<gene>
    <name evidence="15" type="ORF">DI536_00625</name>
</gene>
<dbReference type="Proteomes" id="UP000249061">
    <property type="component" value="Unassembled WGS sequence"/>
</dbReference>
<comment type="similarity">
    <text evidence="3 13">Belongs to the complex I 51 kDa subunit family.</text>
</comment>
<evidence type="ECO:0000256" key="11">
    <source>
        <dbReference type="ARBA" id="ARBA00023027"/>
    </source>
</evidence>
<dbReference type="PROSITE" id="PS00645">
    <property type="entry name" value="COMPLEX1_51K_2"/>
    <property type="match status" value="1"/>
</dbReference>
<dbReference type="EC" id="7.1.1.-" evidence="13"/>
<keyword evidence="11 13" id="KW-0520">NAD</keyword>
<evidence type="ECO:0000256" key="10">
    <source>
        <dbReference type="ARBA" id="ARBA00023014"/>
    </source>
</evidence>
<name>A0A2W5TRT2_9BACT</name>
<dbReference type="InterPro" id="IPR001949">
    <property type="entry name" value="NADH-UbQ_OxRdtase_51kDa_CS"/>
</dbReference>
<dbReference type="InterPro" id="IPR037225">
    <property type="entry name" value="Nuo51_FMN-bd_sf"/>
</dbReference>
<comment type="function">
    <text evidence="13">NDH-1 shuttles electrons from NADH, via FMN and iron-sulfur (Fe-S) centers, to quinones in the respiratory chain.</text>
</comment>
<dbReference type="InterPro" id="IPR011537">
    <property type="entry name" value="NADH-UbQ_OxRdtase_suF"/>
</dbReference>
<dbReference type="Gene3D" id="6.10.250.1450">
    <property type="match status" value="1"/>
</dbReference>
<dbReference type="SUPFAM" id="SSF142984">
    <property type="entry name" value="Nqo1 middle domain-like"/>
    <property type="match status" value="1"/>
</dbReference>
<comment type="caution">
    <text evidence="15">The sequence shown here is derived from an EMBL/GenBank/DDBJ whole genome shotgun (WGS) entry which is preliminary data.</text>
</comment>
<evidence type="ECO:0000256" key="7">
    <source>
        <dbReference type="ARBA" id="ARBA00022723"/>
    </source>
</evidence>